<comment type="caution">
    <text evidence="1">The sequence shown here is derived from an EMBL/GenBank/DDBJ whole genome shotgun (WGS) entry which is preliminary data.</text>
</comment>
<name>A0AA38LS66_9TREE</name>
<dbReference type="RefSeq" id="XP_052943617.1">
    <property type="nucleotide sequence ID" value="XM_053090132.1"/>
</dbReference>
<evidence type="ECO:0000313" key="1">
    <source>
        <dbReference type="EMBL" id="KAI9633840.1"/>
    </source>
</evidence>
<sequence length="398" mass="43578">MNTPSTPAPSTLPFLIWSLIAPHLQRPAPLPLSKPSRSVFGQGDICLFMLVCKDFANIGYPLLYTHIVTDALHLLLEDIIDPAMHPRFSYTKSLKIEYSVQRGDLPLYDLLRHGGHIAWSYIGMDKVPEALAMQSCEVEADHLGWLLQQLNKAGAKEVFPKLETVAIGSIYGTESDLWRRFAKYLGDDKTILDLCAAECEAFLSNTGAKHYCNREVHGPLSTSPLQLASSAGSLHRGILSIVHFNKDIDQLPIIFGSPMRYVSDISSTENWASTLATLSTSLARQILARILHEQTGGTATRSDAVDMEIYCSSSGWARGPVFPFYLRSLDLCSHHDSIPSGQHQSVEKQRSMATALGPVLEKAYVGRDGLQPLIGNSVRFFPSADTPLCPACGSGVPA</sequence>
<dbReference type="GeneID" id="77729337"/>
<dbReference type="EMBL" id="JAKWFO010000008">
    <property type="protein sequence ID" value="KAI9633840.1"/>
    <property type="molecule type" value="Genomic_DNA"/>
</dbReference>
<dbReference type="AlphaFoldDB" id="A0AA38LS66"/>
<organism evidence="1 2">
    <name type="scientific">Dioszegia hungarica</name>
    <dbReference type="NCBI Taxonomy" id="4972"/>
    <lineage>
        <taxon>Eukaryota</taxon>
        <taxon>Fungi</taxon>
        <taxon>Dikarya</taxon>
        <taxon>Basidiomycota</taxon>
        <taxon>Agaricomycotina</taxon>
        <taxon>Tremellomycetes</taxon>
        <taxon>Tremellales</taxon>
        <taxon>Bulleribasidiaceae</taxon>
        <taxon>Dioszegia</taxon>
    </lineage>
</organism>
<reference evidence="1" key="1">
    <citation type="journal article" date="2022" name="G3 (Bethesda)">
        <title>High quality genome of the basidiomycete yeast Dioszegia hungarica PDD-24b-2 isolated from cloud water.</title>
        <authorList>
            <person name="Jarrige D."/>
            <person name="Haridas S."/>
            <person name="Bleykasten-Grosshans C."/>
            <person name="Joly M."/>
            <person name="Nadalig T."/>
            <person name="Sancelme M."/>
            <person name="Vuilleumier S."/>
            <person name="Grigoriev I.V."/>
            <person name="Amato P."/>
            <person name="Bringel F."/>
        </authorList>
    </citation>
    <scope>NUCLEOTIDE SEQUENCE</scope>
    <source>
        <strain evidence="1">PDD-24b-2</strain>
    </source>
</reference>
<protein>
    <submittedName>
        <fullName evidence="1">Uncharacterized protein</fullName>
    </submittedName>
</protein>
<proteinExistence type="predicted"/>
<evidence type="ECO:0000313" key="2">
    <source>
        <dbReference type="Proteomes" id="UP001164286"/>
    </source>
</evidence>
<dbReference type="Proteomes" id="UP001164286">
    <property type="component" value="Unassembled WGS sequence"/>
</dbReference>
<accession>A0AA38LS66</accession>
<keyword evidence="2" id="KW-1185">Reference proteome</keyword>
<gene>
    <name evidence="1" type="ORF">MKK02DRAFT_38504</name>
</gene>